<evidence type="ECO:0000313" key="1">
    <source>
        <dbReference type="EMBL" id="EJO87257.1"/>
    </source>
</evidence>
<evidence type="ECO:0000313" key="2">
    <source>
        <dbReference type="Proteomes" id="UP000006455"/>
    </source>
</evidence>
<dbReference type="eggNOG" id="ENOG5032D1F">
    <property type="taxonomic scope" value="Bacteria"/>
</dbReference>
<dbReference type="EMBL" id="AFVW02000006">
    <property type="protein sequence ID" value="EJO87257.1"/>
    <property type="molecule type" value="Genomic_DNA"/>
</dbReference>
<dbReference type="AlphaFoldDB" id="J4JUG7"/>
<dbReference type="STRING" id="1041522.GCA_002105755_00402"/>
<dbReference type="Proteomes" id="UP000006455">
    <property type="component" value="Unassembled WGS sequence"/>
</dbReference>
<comment type="caution">
    <text evidence="1">The sequence shown here is derived from an EMBL/GenBank/DDBJ whole genome shotgun (WGS) entry which is preliminary data.</text>
</comment>
<evidence type="ECO:0008006" key="3">
    <source>
        <dbReference type="Google" id="ProtNLM"/>
    </source>
</evidence>
<sequence length="358" mass="38469">MADAGIRATHMTGDLSGGLDEAREYFLVDPPDPEMRDSASFWAYDDAGFIGFPRIGVEAVGSKWTEHQYQVNVAFADGRVLRVRDTGARHSPIGLDGNPSVLGAGPLEFRCVRPFEVSTASFDGVALQTTTDALLRGELEGDPIRLEFHIEATMAAPPWANGSLSQEAARHMNSSVEGVFMGGARFEQLFRAVGALRAGHEEYRFTGSGTRVRRQGARDMAGFWGHCQQSATFPSGRGFGYIAYRPRPDGAGSYNEGYLFTGDGELVPAQVVRAPWLSTPPRIGDDVSLVLESALGTVEIEGTTTVSVFNLGDPRSGNALAALHQAGVRYRWNGETASGALERSTPPLEIFGLAGLAR</sequence>
<protein>
    <recommendedName>
        <fullName evidence="3">6-phosphofructokinase</fullName>
    </recommendedName>
</protein>
<gene>
    <name evidence="1" type="ORF">MCOL_V220216</name>
</gene>
<proteinExistence type="predicted"/>
<name>J4JUG7_9MYCO</name>
<organism evidence="1 2">
    <name type="scientific">Mycobacterium colombiense CECT 3035</name>
    <dbReference type="NCBI Taxonomy" id="1041522"/>
    <lineage>
        <taxon>Bacteria</taxon>
        <taxon>Bacillati</taxon>
        <taxon>Actinomycetota</taxon>
        <taxon>Actinomycetes</taxon>
        <taxon>Mycobacteriales</taxon>
        <taxon>Mycobacteriaceae</taxon>
        <taxon>Mycobacterium</taxon>
        <taxon>Mycobacterium avium complex (MAC)</taxon>
    </lineage>
</organism>
<reference evidence="1 2" key="1">
    <citation type="journal article" date="2011" name="J. Bacteriol.">
        <title>Genome sequence of the Mycobacterium colombiense type strain, CECT 3035.</title>
        <authorList>
            <person name="Gonzalez-Perez M."/>
            <person name="Murcia M.I."/>
            <person name="Landsman D."/>
            <person name="Jordan I.K."/>
            <person name="Marino-Ramirez L."/>
        </authorList>
    </citation>
    <scope>NUCLEOTIDE SEQUENCE [LARGE SCALE GENOMIC DNA]</scope>
    <source>
        <strain evidence="1 2">CECT 3035</strain>
    </source>
</reference>
<accession>J4JUG7</accession>